<comment type="similarity">
    <text evidence="4">Belongs to the GDA1/CD39 NTPase family.</text>
</comment>
<dbReference type="InParanoid" id="A0A4W3IZP6"/>
<dbReference type="GO" id="GO:0004382">
    <property type="term" value="F:GDP phosphatase activity"/>
    <property type="evidence" value="ECO:0007669"/>
    <property type="project" value="TreeGrafter"/>
</dbReference>
<evidence type="ECO:0000256" key="12">
    <source>
        <dbReference type="ARBA" id="ARBA00022840"/>
    </source>
</evidence>
<dbReference type="GeneTree" id="ENSGT01150000286965"/>
<evidence type="ECO:0000256" key="21">
    <source>
        <dbReference type="PIRSR" id="PIRSR600407-2"/>
    </source>
</evidence>
<evidence type="ECO:0000256" key="16">
    <source>
        <dbReference type="ARBA" id="ARBA00023157"/>
    </source>
</evidence>
<feature type="region of interest" description="Disordered" evidence="22">
    <location>
        <begin position="1"/>
        <end position="48"/>
    </location>
</feature>
<evidence type="ECO:0000256" key="20">
    <source>
        <dbReference type="PIRSR" id="PIRSR600407-1"/>
    </source>
</evidence>
<evidence type="ECO:0000256" key="22">
    <source>
        <dbReference type="SAM" id="MobiDB-lite"/>
    </source>
</evidence>
<name>A0A4W3IZP6_CALMI</name>
<evidence type="ECO:0000313" key="24">
    <source>
        <dbReference type="Proteomes" id="UP000314986"/>
    </source>
</evidence>
<dbReference type="InterPro" id="IPR000407">
    <property type="entry name" value="GDA1_CD39_NTPase"/>
</dbReference>
<accession>A0A4W3IZP6</accession>
<sequence length="340" mass="38426">MGLEGGKGGDEAQGLRDGVSEDGGRVAESPPANSGASEAGDMEQTETAAQSDEILKVLANTIRSYPLNFREARILSGMEEAMYEWITINYILKAFPMIGMKEKIHGALDLGGASTQISFMPLEAISNKTTEAKFELFGYNYSIYTHSYLCYRKEESNKRDLAALLKDLTVPIENPCYLKGYMTSTTLDYIFGRPGKCQEIVKTLFNFTACHGSKLCAFNGVYQPPINGKFFAFSAFYYITEFFNLISKRASLKTSLVWRLLRNPKVPKFRLKNYCTDGWILLTLLVDGYKFDHSTWKNIKFQKKVAVLFRGCRVWQILKLTLNLGCVFLQLFTRSQNQFG</sequence>
<dbReference type="Gene3D" id="3.30.420.40">
    <property type="match status" value="1"/>
</dbReference>
<evidence type="ECO:0000256" key="5">
    <source>
        <dbReference type="ARBA" id="ARBA00012148"/>
    </source>
</evidence>
<evidence type="ECO:0000256" key="7">
    <source>
        <dbReference type="ARBA" id="ARBA00022692"/>
    </source>
</evidence>
<keyword evidence="13" id="KW-0460">Magnesium</keyword>
<keyword evidence="24" id="KW-1185">Reference proteome</keyword>
<evidence type="ECO:0000313" key="23">
    <source>
        <dbReference type="Ensembl" id="ENSCMIP00000036154.1"/>
    </source>
</evidence>
<dbReference type="GO" id="GO:0005886">
    <property type="term" value="C:plasma membrane"/>
    <property type="evidence" value="ECO:0007669"/>
    <property type="project" value="UniProtKB-SubCell"/>
</dbReference>
<evidence type="ECO:0000256" key="15">
    <source>
        <dbReference type="ARBA" id="ARBA00023136"/>
    </source>
</evidence>
<evidence type="ECO:0000256" key="6">
    <source>
        <dbReference type="ARBA" id="ARBA00022475"/>
    </source>
</evidence>
<keyword evidence="14" id="KW-1133">Transmembrane helix</keyword>
<protein>
    <recommendedName>
        <fullName evidence="18">Ectonucleoside triphosphate diphosphohydrolase 8</fullName>
        <ecNumber evidence="5">3.6.1.5</ecNumber>
    </recommendedName>
</protein>
<keyword evidence="7" id="KW-0812">Transmembrane</keyword>
<dbReference type="GO" id="GO:0045134">
    <property type="term" value="F:UDP phosphatase activity"/>
    <property type="evidence" value="ECO:0007669"/>
    <property type="project" value="TreeGrafter"/>
</dbReference>
<evidence type="ECO:0000256" key="1">
    <source>
        <dbReference type="ARBA" id="ARBA00001913"/>
    </source>
</evidence>
<dbReference type="GO" id="GO:0017111">
    <property type="term" value="F:ribonucleoside triphosphate phosphatase activity"/>
    <property type="evidence" value="ECO:0007669"/>
    <property type="project" value="TreeGrafter"/>
</dbReference>
<feature type="active site" description="Proton acceptor" evidence="20">
    <location>
        <position position="80"/>
    </location>
</feature>
<dbReference type="GO" id="GO:0046872">
    <property type="term" value="F:metal ion binding"/>
    <property type="evidence" value="ECO:0007669"/>
    <property type="project" value="UniProtKB-KW"/>
</dbReference>
<dbReference type="PANTHER" id="PTHR11782">
    <property type="entry name" value="ADENOSINE/GUANOSINE DIPHOSPHATASE"/>
    <property type="match status" value="1"/>
</dbReference>
<reference evidence="24" key="3">
    <citation type="journal article" date="2014" name="Nature">
        <title>Elephant shark genome provides unique insights into gnathostome evolution.</title>
        <authorList>
            <consortium name="International Elephant Shark Genome Sequencing Consortium"/>
            <person name="Venkatesh B."/>
            <person name="Lee A.P."/>
            <person name="Ravi V."/>
            <person name="Maurya A.K."/>
            <person name="Lian M.M."/>
            <person name="Swann J.B."/>
            <person name="Ohta Y."/>
            <person name="Flajnik M.F."/>
            <person name="Sutoh Y."/>
            <person name="Kasahara M."/>
            <person name="Hoon S."/>
            <person name="Gangu V."/>
            <person name="Roy S.W."/>
            <person name="Irimia M."/>
            <person name="Korzh V."/>
            <person name="Kondrychyn I."/>
            <person name="Lim Z.W."/>
            <person name="Tay B.H."/>
            <person name="Tohari S."/>
            <person name="Kong K.W."/>
            <person name="Ho S."/>
            <person name="Lorente-Galdos B."/>
            <person name="Quilez J."/>
            <person name="Marques-Bonet T."/>
            <person name="Raney B.J."/>
            <person name="Ingham P.W."/>
            <person name="Tay A."/>
            <person name="Hillier L.W."/>
            <person name="Minx P."/>
            <person name="Boehm T."/>
            <person name="Wilson R.K."/>
            <person name="Brenner S."/>
            <person name="Warren W.C."/>
        </authorList>
    </citation>
    <scope>NUCLEOTIDE SEQUENCE [LARGE SCALE GENOMIC DNA]</scope>
</reference>
<reference evidence="23" key="4">
    <citation type="submission" date="2025-08" db="UniProtKB">
        <authorList>
            <consortium name="Ensembl"/>
        </authorList>
    </citation>
    <scope>IDENTIFICATION</scope>
</reference>
<comment type="cofactor">
    <cofactor evidence="1">
        <name>Ca(2+)</name>
        <dbReference type="ChEBI" id="CHEBI:29108"/>
    </cofactor>
</comment>
<reference evidence="24" key="2">
    <citation type="journal article" date="2007" name="PLoS Biol.">
        <title>Survey sequencing and comparative analysis of the elephant shark (Callorhinchus milii) genome.</title>
        <authorList>
            <person name="Venkatesh B."/>
            <person name="Kirkness E.F."/>
            <person name="Loh Y.H."/>
            <person name="Halpern A.L."/>
            <person name="Lee A.P."/>
            <person name="Johnson J."/>
            <person name="Dandona N."/>
            <person name="Viswanathan L.D."/>
            <person name="Tay A."/>
            <person name="Venter J.C."/>
            <person name="Strausberg R.L."/>
            <person name="Brenner S."/>
        </authorList>
    </citation>
    <scope>NUCLEOTIDE SEQUENCE [LARGE SCALE GENOMIC DNA]</scope>
</reference>
<dbReference type="GO" id="GO:0004050">
    <property type="term" value="F:apyrase activity"/>
    <property type="evidence" value="ECO:0007669"/>
    <property type="project" value="UniProtKB-EC"/>
</dbReference>
<dbReference type="Proteomes" id="UP000314986">
    <property type="component" value="Unassembled WGS sequence"/>
</dbReference>
<evidence type="ECO:0000256" key="8">
    <source>
        <dbReference type="ARBA" id="ARBA00022723"/>
    </source>
</evidence>
<keyword evidence="10" id="KW-0378">Hydrolase</keyword>
<dbReference type="GO" id="GO:0005524">
    <property type="term" value="F:ATP binding"/>
    <property type="evidence" value="ECO:0007669"/>
    <property type="project" value="UniProtKB-KW"/>
</dbReference>
<evidence type="ECO:0000256" key="14">
    <source>
        <dbReference type="ARBA" id="ARBA00022989"/>
    </source>
</evidence>
<evidence type="ECO:0000256" key="13">
    <source>
        <dbReference type="ARBA" id="ARBA00022842"/>
    </source>
</evidence>
<organism evidence="23 24">
    <name type="scientific">Callorhinchus milii</name>
    <name type="common">Ghost shark</name>
    <dbReference type="NCBI Taxonomy" id="7868"/>
    <lineage>
        <taxon>Eukaryota</taxon>
        <taxon>Metazoa</taxon>
        <taxon>Chordata</taxon>
        <taxon>Craniata</taxon>
        <taxon>Vertebrata</taxon>
        <taxon>Chondrichthyes</taxon>
        <taxon>Holocephali</taxon>
        <taxon>Chimaeriformes</taxon>
        <taxon>Callorhinchidae</taxon>
        <taxon>Callorhinchus</taxon>
    </lineage>
</organism>
<reference evidence="24" key="1">
    <citation type="journal article" date="2006" name="Science">
        <title>Ancient noncoding elements conserved in the human genome.</title>
        <authorList>
            <person name="Venkatesh B."/>
            <person name="Kirkness E.F."/>
            <person name="Loh Y.H."/>
            <person name="Halpern A.L."/>
            <person name="Lee A.P."/>
            <person name="Johnson J."/>
            <person name="Dandona N."/>
            <person name="Viswanathan L.D."/>
            <person name="Tay A."/>
            <person name="Venter J.C."/>
            <person name="Strausberg R.L."/>
            <person name="Brenner S."/>
        </authorList>
    </citation>
    <scope>NUCLEOTIDE SEQUENCE [LARGE SCALE GENOMIC DNA]</scope>
</reference>
<comment type="cofactor">
    <cofactor evidence="2">
        <name>Mg(2+)</name>
        <dbReference type="ChEBI" id="CHEBI:18420"/>
    </cofactor>
</comment>
<evidence type="ECO:0000256" key="10">
    <source>
        <dbReference type="ARBA" id="ARBA00022801"/>
    </source>
</evidence>
<keyword evidence="11" id="KW-0106">Calcium</keyword>
<feature type="binding site" evidence="21">
    <location>
        <begin position="112"/>
        <end position="116"/>
    </location>
    <ligand>
        <name>ATP</name>
        <dbReference type="ChEBI" id="CHEBI:30616"/>
    </ligand>
</feature>
<feature type="compositionally biased region" description="Basic and acidic residues" evidence="22">
    <location>
        <begin position="7"/>
        <end position="25"/>
    </location>
</feature>
<keyword evidence="8" id="KW-0479">Metal-binding</keyword>
<keyword evidence="9 21" id="KW-0547">Nucleotide-binding</keyword>
<evidence type="ECO:0000256" key="11">
    <source>
        <dbReference type="ARBA" id="ARBA00022837"/>
    </source>
</evidence>
<comment type="subcellular location">
    <subcellularLocation>
        <location evidence="3">Cell membrane</location>
        <topology evidence="3">Multi-pass membrane protein</topology>
    </subcellularLocation>
</comment>
<evidence type="ECO:0000256" key="18">
    <source>
        <dbReference type="ARBA" id="ARBA00039598"/>
    </source>
</evidence>
<dbReference type="AlphaFoldDB" id="A0A4W3IZP6"/>
<dbReference type="GO" id="GO:0009134">
    <property type="term" value="P:nucleoside diphosphate catabolic process"/>
    <property type="evidence" value="ECO:0007669"/>
    <property type="project" value="TreeGrafter"/>
</dbReference>
<dbReference type="EC" id="3.6.1.5" evidence="5"/>
<keyword evidence="17" id="KW-0325">Glycoprotein</keyword>
<comment type="catalytic activity">
    <reaction evidence="19">
        <text>a ribonucleoside 5'-triphosphate + 2 H2O = a ribonucleoside 5'-phosphate + 2 phosphate + 2 H(+)</text>
        <dbReference type="Rhea" id="RHEA:36795"/>
        <dbReference type="ChEBI" id="CHEBI:15377"/>
        <dbReference type="ChEBI" id="CHEBI:15378"/>
        <dbReference type="ChEBI" id="CHEBI:43474"/>
        <dbReference type="ChEBI" id="CHEBI:58043"/>
        <dbReference type="ChEBI" id="CHEBI:61557"/>
        <dbReference type="EC" id="3.6.1.5"/>
    </reaction>
</comment>
<dbReference type="Pfam" id="PF01150">
    <property type="entry name" value="GDA1_CD39"/>
    <property type="match status" value="1"/>
</dbReference>
<evidence type="ECO:0000256" key="4">
    <source>
        <dbReference type="ARBA" id="ARBA00009283"/>
    </source>
</evidence>
<dbReference type="Ensembl" id="ENSCMIT00000036687.1">
    <property type="protein sequence ID" value="ENSCMIP00000036154.1"/>
    <property type="gene ID" value="ENSCMIG00000015285.1"/>
</dbReference>
<keyword evidence="12 21" id="KW-0067">ATP-binding</keyword>
<keyword evidence="6" id="KW-1003">Cell membrane</keyword>
<evidence type="ECO:0000256" key="9">
    <source>
        <dbReference type="ARBA" id="ARBA00022741"/>
    </source>
</evidence>
<evidence type="ECO:0000256" key="19">
    <source>
        <dbReference type="ARBA" id="ARBA00049175"/>
    </source>
</evidence>
<dbReference type="Gene3D" id="3.30.420.150">
    <property type="entry name" value="Exopolyphosphatase. Domain 2"/>
    <property type="match status" value="1"/>
</dbReference>
<keyword evidence="15" id="KW-0472">Membrane</keyword>
<evidence type="ECO:0000256" key="2">
    <source>
        <dbReference type="ARBA" id="ARBA00001946"/>
    </source>
</evidence>
<keyword evidence="16" id="KW-1015">Disulfide bond</keyword>
<reference evidence="23" key="5">
    <citation type="submission" date="2025-09" db="UniProtKB">
        <authorList>
            <consortium name="Ensembl"/>
        </authorList>
    </citation>
    <scope>IDENTIFICATION</scope>
</reference>
<dbReference type="PANTHER" id="PTHR11782:SF31">
    <property type="entry name" value="ECTONUCLEOSIDE TRIPHOSPHATE DIPHOSPHOHYDROLASE 8"/>
    <property type="match status" value="1"/>
</dbReference>
<proteinExistence type="inferred from homology"/>
<evidence type="ECO:0000256" key="3">
    <source>
        <dbReference type="ARBA" id="ARBA00004651"/>
    </source>
</evidence>
<evidence type="ECO:0000256" key="17">
    <source>
        <dbReference type="ARBA" id="ARBA00023180"/>
    </source>
</evidence>